<feature type="compositionally biased region" description="Basic and acidic residues" evidence="1">
    <location>
        <begin position="669"/>
        <end position="682"/>
    </location>
</feature>
<evidence type="ECO:0000256" key="1">
    <source>
        <dbReference type="SAM" id="MobiDB-lite"/>
    </source>
</evidence>
<feature type="compositionally biased region" description="Low complexity" evidence="1">
    <location>
        <begin position="72"/>
        <end position="94"/>
    </location>
</feature>
<evidence type="ECO:0000313" key="3">
    <source>
        <dbReference type="Proteomes" id="UP000323011"/>
    </source>
</evidence>
<feature type="region of interest" description="Disordered" evidence="1">
    <location>
        <begin position="46"/>
        <end position="96"/>
    </location>
</feature>
<protein>
    <submittedName>
        <fullName evidence="2">Uncharacterized protein</fullName>
    </submittedName>
</protein>
<dbReference type="Proteomes" id="UP000323011">
    <property type="component" value="Unassembled WGS sequence"/>
</dbReference>
<feature type="compositionally biased region" description="Gly residues" evidence="1">
    <location>
        <begin position="607"/>
        <end position="626"/>
    </location>
</feature>
<evidence type="ECO:0000313" key="2">
    <source>
        <dbReference type="EMBL" id="KAA0150230.1"/>
    </source>
</evidence>
<accession>A0A5A8CDT9</accession>
<feature type="region of interest" description="Disordered" evidence="1">
    <location>
        <begin position="663"/>
        <end position="691"/>
    </location>
</feature>
<organism evidence="2 3">
    <name type="scientific">Cafeteria roenbergensis</name>
    <name type="common">Marine flagellate</name>
    <dbReference type="NCBI Taxonomy" id="33653"/>
    <lineage>
        <taxon>Eukaryota</taxon>
        <taxon>Sar</taxon>
        <taxon>Stramenopiles</taxon>
        <taxon>Bigyra</taxon>
        <taxon>Opalozoa</taxon>
        <taxon>Bicosoecida</taxon>
        <taxon>Cafeteriaceae</taxon>
        <taxon>Cafeteria</taxon>
    </lineage>
</organism>
<feature type="compositionally biased region" description="Low complexity" evidence="1">
    <location>
        <begin position="54"/>
        <end position="63"/>
    </location>
</feature>
<reference evidence="2 3" key="1">
    <citation type="submission" date="2019-07" db="EMBL/GenBank/DDBJ databases">
        <title>Genomes of Cafeteria roenbergensis.</title>
        <authorList>
            <person name="Fischer M.G."/>
            <person name="Hackl T."/>
            <person name="Roman M."/>
        </authorList>
    </citation>
    <scope>NUCLEOTIDE SEQUENCE [LARGE SCALE GENOMIC DNA]</scope>
    <source>
        <strain evidence="2 3">BVI</strain>
    </source>
</reference>
<name>A0A5A8CDT9_CAFRO</name>
<feature type="region of interest" description="Disordered" evidence="1">
    <location>
        <begin position="595"/>
        <end position="629"/>
    </location>
</feature>
<keyword evidence="3" id="KW-1185">Reference proteome</keyword>
<feature type="compositionally biased region" description="Gly residues" evidence="1">
    <location>
        <begin position="546"/>
        <end position="573"/>
    </location>
</feature>
<proteinExistence type="predicted"/>
<comment type="caution">
    <text evidence="2">The sequence shown here is derived from an EMBL/GenBank/DDBJ whole genome shotgun (WGS) entry which is preliminary data.</text>
</comment>
<feature type="region of interest" description="Disordered" evidence="1">
    <location>
        <begin position="719"/>
        <end position="749"/>
    </location>
</feature>
<sequence length="958" mass="102270">MLLQQLRLPDDEVGIGKVTREAREQVPADPEDAAEAEARLVREEDEAAMREVGAEVAGTAGAAAEDDDGVDADGASQALGMSGPAAGPSGPGNAPEERFRRIRMVGCDFRRSADSVSLDPANPSGEASLDLSQPYHRTVAERLLRVALHNDECEFLSVKFDWVTEAEEASCEGRRFELPFAGLLVVRVRAGWVDPATVRRRADEARRRQARERLESRRAELQRLHRLLHAKGDPGDAAAATEAALKRAETALEADGASYVDTLIHVMSSEAVLGRSGGAGGRAGGGGGAMPRGDDQLAILRMSVPDLYLSCEEAVRLLSTAPVRSADVSDRVTLVARLLQRLVDPANAPTLLRAVLPDDERTRVMAKMGLARFRLSIGFSTGRYALDLSSSEDRALLHRLAAVSREHRRWMDTRFPGLDTSQWGDFERFRNATLGGQPFRMTEGWARGPPSAGIAEFDFVDAIRPPLQARAIHSLRLAQVLRDCGMEELCLALRDAERALTAEGTPFFRGGWHSAEVAYSLDWPWYDEDRRDPVDRALAAAATGASAGGGARGGRLSASGGGGGGDGGGGAGAGAGWRLDEAVEAQELERGRLLAVRQRASSPTGRGYDGSGGAGGGGGGGGGGAIGEAVHPLAARPSGIDATATAGPGASGLAHDVATAGALGAGSDRGADERGRSAKADEGPNPSHLDLSVLDVARMSFRGPPEMCSALASHANDLPLPPFDGRQDRAPRSSDVTGLHGAGDEPAGQMPEMRFRDFPELFQPVRVTASPVNSPALQLRAGAFLLRLLGALAHSYLSARQLADIVRALPLSVPGLRVEVAVSLFPRVLDLAEFDRVLFALSGPERKRVVRRLGWLNLWNPMRPDGDYVLDLRVWEERMMATLLAQLAVVEPGETVMGVGGRGGPDFNRIAGWRLPTTWIDETPDHGVLRLHFSSYERGCRPDMALRKALCRHVLTFC</sequence>
<dbReference type="EMBL" id="VLTN01000036">
    <property type="protein sequence ID" value="KAA0150230.1"/>
    <property type="molecule type" value="Genomic_DNA"/>
</dbReference>
<dbReference type="AlphaFoldDB" id="A0A5A8CDT9"/>
<gene>
    <name evidence="2" type="ORF">FNF29_05470</name>
</gene>
<feature type="region of interest" description="Disordered" evidence="1">
    <location>
        <begin position="543"/>
        <end position="573"/>
    </location>
</feature>